<accession>A0A3D4VCB2</accession>
<dbReference type="PIRSF" id="PIRSF016719">
    <property type="entry name" value="UCP016719"/>
    <property type="match status" value="1"/>
</dbReference>
<dbReference type="PANTHER" id="PTHR42915:SF1">
    <property type="entry name" value="PEPTIDOGLYCAN BETA-N-ACETYLMURAMIDASE NAMZ"/>
    <property type="match status" value="1"/>
</dbReference>
<proteinExistence type="predicted"/>
<name>A0A3D4VCB2_9BACT</name>
<dbReference type="PANTHER" id="PTHR42915">
    <property type="entry name" value="HYPOTHETICAL 460 KDA PROTEIN IN FEUA-SIGW INTERGENIC REGION [PRECURSOR]"/>
    <property type="match status" value="1"/>
</dbReference>
<dbReference type="InterPro" id="IPR008302">
    <property type="entry name" value="NamZ"/>
</dbReference>
<evidence type="ECO:0000313" key="4">
    <source>
        <dbReference type="Proteomes" id="UP000264071"/>
    </source>
</evidence>
<dbReference type="AlphaFoldDB" id="A0A3D4VCB2"/>
<dbReference type="EMBL" id="DPIY01000011">
    <property type="protein sequence ID" value="HCT58770.1"/>
    <property type="molecule type" value="Genomic_DNA"/>
</dbReference>
<evidence type="ECO:0000259" key="2">
    <source>
        <dbReference type="Pfam" id="PF20732"/>
    </source>
</evidence>
<protein>
    <submittedName>
        <fullName evidence="3">DUF1343 domain-containing protein</fullName>
    </submittedName>
</protein>
<dbReference type="InterPro" id="IPR048503">
    <property type="entry name" value="NamZ_C"/>
</dbReference>
<dbReference type="GO" id="GO:0033922">
    <property type="term" value="F:peptidoglycan beta-N-acetylmuramidase activity"/>
    <property type="evidence" value="ECO:0007669"/>
    <property type="project" value="InterPro"/>
</dbReference>
<reference evidence="3 4" key="1">
    <citation type="journal article" date="2018" name="Nat. Biotechnol.">
        <title>A standardized bacterial taxonomy based on genome phylogeny substantially revises the tree of life.</title>
        <authorList>
            <person name="Parks D.H."/>
            <person name="Chuvochina M."/>
            <person name="Waite D.W."/>
            <person name="Rinke C."/>
            <person name="Skarshewski A."/>
            <person name="Chaumeil P.A."/>
            <person name="Hugenholtz P."/>
        </authorList>
    </citation>
    <scope>NUCLEOTIDE SEQUENCE [LARGE SCALE GENOMIC DNA]</scope>
    <source>
        <strain evidence="3">UBA8844</strain>
    </source>
</reference>
<dbReference type="Proteomes" id="UP000264071">
    <property type="component" value="Unassembled WGS sequence"/>
</dbReference>
<comment type="caution">
    <text evidence="3">The sequence shown here is derived from an EMBL/GenBank/DDBJ whole genome shotgun (WGS) entry which is preliminary data.</text>
</comment>
<organism evidence="3 4">
    <name type="scientific">Gemmatimonas aurantiaca</name>
    <dbReference type="NCBI Taxonomy" id="173480"/>
    <lineage>
        <taxon>Bacteria</taxon>
        <taxon>Pseudomonadati</taxon>
        <taxon>Gemmatimonadota</taxon>
        <taxon>Gemmatimonadia</taxon>
        <taxon>Gemmatimonadales</taxon>
        <taxon>Gemmatimonadaceae</taxon>
        <taxon>Gemmatimonas</taxon>
    </lineage>
</organism>
<dbReference type="Pfam" id="PF07075">
    <property type="entry name" value="NamZ_N"/>
    <property type="match status" value="1"/>
</dbReference>
<dbReference type="InterPro" id="IPR048502">
    <property type="entry name" value="NamZ_N"/>
</dbReference>
<feature type="domain" description="Peptidoglycan beta-N-acetylmuramidase NamZ C-terminal" evidence="2">
    <location>
        <begin position="235"/>
        <end position="401"/>
    </location>
</feature>
<gene>
    <name evidence="3" type="ORF">DGD08_16310</name>
</gene>
<evidence type="ECO:0000313" key="3">
    <source>
        <dbReference type="EMBL" id="HCT58770.1"/>
    </source>
</evidence>
<dbReference type="Pfam" id="PF20732">
    <property type="entry name" value="NamZ_C"/>
    <property type="match status" value="1"/>
</dbReference>
<evidence type="ECO:0000259" key="1">
    <source>
        <dbReference type="Pfam" id="PF07075"/>
    </source>
</evidence>
<dbReference type="OMA" id="RIINCHI"/>
<sequence>MPVRFGVDVLLDQLERPGAPARRGRAGLVTNDAARLAAEGTHYSRSALIDAGLPIQRLFGPEHGLVATEADGAAVHDRVDGRTGLPVVSLYGARMRPAPDHLADLDVMLFDIPDIGARCYTYAWTLFHVLHACAEAGLPVVVLDRPNPLGGCAHAAEGPVLTEACRSFLGEDDIPLRHSLTLGELARLWQQEHLPGVSLEVIPCEEWERKRAWPAVGRPWVPTSPAMPHFECAIWYTGTCLFEATNLSVGRGTDRPFAQVGAPWLDAAALIEMVEAEASDAGAVLSACHFTPAEGPNVGTGCHGVRVLSRASDDDASWIAQHTSPVRLGLALLDAIVRLHPTQFQWAVYPTAANPSGADHFARLIGRADLRDRVGHLTPAERHAITQVSAWRERTASARLY</sequence>
<dbReference type="Gene3D" id="3.40.50.12170">
    <property type="entry name" value="Uncharacterised protein PF07075, DUF1343"/>
    <property type="match status" value="1"/>
</dbReference>
<feature type="domain" description="Peptidoglycan beta-N-acetylmuramidase NamZ N-terminal" evidence="1">
    <location>
        <begin position="27"/>
        <end position="230"/>
    </location>
</feature>
<dbReference type="Gene3D" id="3.90.1150.140">
    <property type="match status" value="1"/>
</dbReference>